<evidence type="ECO:0000256" key="8">
    <source>
        <dbReference type="ARBA" id="ARBA00023277"/>
    </source>
</evidence>
<dbReference type="EC" id="2.7.1.15" evidence="9"/>
<evidence type="ECO:0000313" key="12">
    <source>
        <dbReference type="Proteomes" id="UP000002696"/>
    </source>
</evidence>
<gene>
    <name evidence="9" type="primary">rbsK</name>
    <name evidence="11" type="ordered locus">Bresu_3198</name>
</gene>
<evidence type="ECO:0000256" key="2">
    <source>
        <dbReference type="ARBA" id="ARBA00022723"/>
    </source>
</evidence>
<dbReference type="Pfam" id="PF00294">
    <property type="entry name" value="PfkB"/>
    <property type="match status" value="1"/>
</dbReference>
<dbReference type="GO" id="GO:0046872">
    <property type="term" value="F:metal ion binding"/>
    <property type="evidence" value="ECO:0007669"/>
    <property type="project" value="UniProtKB-KW"/>
</dbReference>
<dbReference type="InterPro" id="IPR029056">
    <property type="entry name" value="Ribokinase-like"/>
</dbReference>
<evidence type="ECO:0000256" key="6">
    <source>
        <dbReference type="ARBA" id="ARBA00022842"/>
    </source>
</evidence>
<feature type="binding site" evidence="9">
    <location>
        <position position="264"/>
    </location>
    <ligand>
        <name>K(+)</name>
        <dbReference type="ChEBI" id="CHEBI:29103"/>
    </ligand>
</feature>
<accession>D9QFI9</accession>
<feature type="binding site" evidence="9">
    <location>
        <position position="262"/>
    </location>
    <ligand>
        <name>K(+)</name>
        <dbReference type="ChEBI" id="CHEBI:29103"/>
    </ligand>
</feature>
<comment type="function">
    <text evidence="9">Catalyzes the phosphorylation of ribose at O-5 in a reaction requiring ATP and magnesium. The resulting D-ribose-5-phosphate can then be used either for sythesis of nucleotides, histidine, and tryptophan, or as a component of the pentose phosphate pathway.</text>
</comment>
<dbReference type="RefSeq" id="WP_013270604.1">
    <property type="nucleotide sequence ID" value="NC_014375.1"/>
</dbReference>
<feature type="binding site" evidence="9">
    <location>
        <begin position="10"/>
        <end position="12"/>
    </location>
    <ligand>
        <name>substrate</name>
    </ligand>
</feature>
<feature type="binding site" evidence="9">
    <location>
        <position position="229"/>
    </location>
    <ligand>
        <name>substrate</name>
    </ligand>
</feature>
<comment type="subunit">
    <text evidence="9">Homodimer.</text>
</comment>
<evidence type="ECO:0000256" key="1">
    <source>
        <dbReference type="ARBA" id="ARBA00022679"/>
    </source>
</evidence>
<dbReference type="GO" id="GO:0019303">
    <property type="term" value="P:D-ribose catabolic process"/>
    <property type="evidence" value="ECO:0007669"/>
    <property type="project" value="UniProtKB-UniRule"/>
</dbReference>
<proteinExistence type="inferred from homology"/>
<keyword evidence="7 9" id="KW-0630">Potassium</keyword>
<keyword evidence="2 9" id="KW-0479">Metal-binding</keyword>
<feature type="binding site" evidence="9">
    <location>
        <position position="268"/>
    </location>
    <ligand>
        <name>K(+)</name>
        <dbReference type="ChEBI" id="CHEBI:29103"/>
    </ligand>
</feature>
<dbReference type="OrthoDB" id="9775849at2"/>
<feature type="binding site" evidence="9">
    <location>
        <begin position="38"/>
        <end position="42"/>
    </location>
    <ligand>
        <name>substrate</name>
    </ligand>
</feature>
<dbReference type="KEGG" id="bsb:Bresu_3198"/>
<evidence type="ECO:0000259" key="10">
    <source>
        <dbReference type="Pfam" id="PF00294"/>
    </source>
</evidence>
<feature type="binding site" evidence="9">
    <location>
        <begin position="228"/>
        <end position="229"/>
    </location>
    <ligand>
        <name>ATP</name>
        <dbReference type="ChEBI" id="CHEBI:30616"/>
    </ligand>
</feature>
<dbReference type="Proteomes" id="UP000002696">
    <property type="component" value="Chromosome"/>
</dbReference>
<comment type="subcellular location">
    <subcellularLocation>
        <location evidence="9">Cytoplasm</location>
    </subcellularLocation>
</comment>
<dbReference type="UniPathway" id="UPA00916">
    <property type="reaction ID" value="UER00889"/>
</dbReference>
<dbReference type="EMBL" id="CP002102">
    <property type="protein sequence ID" value="ADL02504.1"/>
    <property type="molecule type" value="Genomic_DNA"/>
</dbReference>
<dbReference type="HAMAP" id="MF_01987">
    <property type="entry name" value="Ribokinase"/>
    <property type="match status" value="1"/>
</dbReference>
<evidence type="ECO:0000256" key="3">
    <source>
        <dbReference type="ARBA" id="ARBA00022741"/>
    </source>
</evidence>
<dbReference type="CDD" id="cd01174">
    <property type="entry name" value="ribokinase"/>
    <property type="match status" value="1"/>
</dbReference>
<comment type="caution">
    <text evidence="9">Lacks conserved residue(s) required for the propagation of feature annotation.</text>
</comment>
<dbReference type="PANTHER" id="PTHR10584">
    <property type="entry name" value="SUGAR KINASE"/>
    <property type="match status" value="1"/>
</dbReference>
<keyword evidence="3 9" id="KW-0547">Nucleotide-binding</keyword>
<keyword evidence="1 9" id="KW-0808">Transferase</keyword>
<dbReference type="InParanoid" id="D9QFI9"/>
<dbReference type="PRINTS" id="PR00990">
    <property type="entry name" value="RIBOKINASE"/>
</dbReference>
<evidence type="ECO:0000256" key="7">
    <source>
        <dbReference type="ARBA" id="ARBA00022958"/>
    </source>
</evidence>
<feature type="binding site" evidence="9">
    <location>
        <position position="225"/>
    </location>
    <ligand>
        <name>K(+)</name>
        <dbReference type="ChEBI" id="CHEBI:29103"/>
    </ligand>
</feature>
<keyword evidence="5 9" id="KW-0067">ATP-binding</keyword>
<dbReference type="Gene3D" id="3.40.1190.20">
    <property type="match status" value="1"/>
</dbReference>
<feature type="active site" description="Proton acceptor" evidence="9">
    <location>
        <position position="229"/>
    </location>
</feature>
<comment type="activity regulation">
    <text evidence="9">Activated by a monovalent cation that binds near, but not in, the active site. The most likely occupant of the site in vivo is potassium. Ion binding induces a conformational change that may alter substrate affinity.</text>
</comment>
<dbReference type="InterPro" id="IPR011877">
    <property type="entry name" value="Ribokinase"/>
</dbReference>
<feature type="binding site" evidence="9">
    <location>
        <position position="175"/>
    </location>
    <ligand>
        <name>ATP</name>
        <dbReference type="ChEBI" id="CHEBI:30616"/>
    </ligand>
</feature>
<feature type="binding site" evidence="9">
    <location>
        <begin position="196"/>
        <end position="201"/>
    </location>
    <ligand>
        <name>ATP</name>
        <dbReference type="ChEBI" id="CHEBI:30616"/>
    </ligand>
</feature>
<evidence type="ECO:0000313" key="11">
    <source>
        <dbReference type="EMBL" id="ADL02504.1"/>
    </source>
</evidence>
<name>D9QFI9_BRESC</name>
<dbReference type="AlphaFoldDB" id="D9QFI9"/>
<comment type="pathway">
    <text evidence="9">Carbohydrate metabolism; D-ribose degradation; D-ribose 5-phosphate from beta-D-ribopyranose: step 2/2.</text>
</comment>
<feature type="binding site" evidence="9">
    <location>
        <position position="259"/>
    </location>
    <ligand>
        <name>K(+)</name>
        <dbReference type="ChEBI" id="CHEBI:29103"/>
    </ligand>
</feature>
<dbReference type="GO" id="GO:0004747">
    <property type="term" value="F:ribokinase activity"/>
    <property type="evidence" value="ECO:0007669"/>
    <property type="project" value="UniProtKB-UniRule"/>
</dbReference>
<keyword evidence="8 9" id="KW-0119">Carbohydrate metabolism</keyword>
<dbReference type="GO" id="GO:0005524">
    <property type="term" value="F:ATP binding"/>
    <property type="evidence" value="ECO:0007669"/>
    <property type="project" value="UniProtKB-UniRule"/>
</dbReference>
<dbReference type="eggNOG" id="COG0524">
    <property type="taxonomic scope" value="Bacteria"/>
</dbReference>
<sequence>MNVTVVGSINLDLVASAPHLPAAGETVTGATLARHPGGKGANQALAAHKLGAEVLLIGRVGDDTMADEALALLEAFGVELSGVQTDVEAPTGVALIAVDPSGENQIVVAAGANHTITQEQLWARIETPLIVQLELPIAVVEAAVGRATEFVCANLAPAQPVSEQLLRRCDLIVVNEIEAAFYGDLLHRGGGRVVVTYGAAGAVMFQRGEEVARAAPPEVTAVDATGAGDAFVGAIVVALLEGLEPADALAFACTAGALAATKAGAQPSLPTRAEVEALLRA</sequence>
<feature type="binding site" evidence="9">
    <location>
        <position position="134"/>
    </location>
    <ligand>
        <name>substrate</name>
    </ligand>
</feature>
<dbReference type="FunCoup" id="D9QFI9">
    <property type="interactions" value="462"/>
</dbReference>
<comment type="cofactor">
    <cofactor evidence="9">
        <name>Mg(2+)</name>
        <dbReference type="ChEBI" id="CHEBI:18420"/>
    </cofactor>
    <text evidence="9">Requires a divalent cation, most likely magnesium in vivo, as an electrophilic catalyst to aid phosphoryl group transfer. It is the chelate of the metal and the nucleotide that is the actual substrate.</text>
</comment>
<dbReference type="InterPro" id="IPR002139">
    <property type="entry name" value="Ribo/fructo_kinase"/>
</dbReference>
<dbReference type="PANTHER" id="PTHR10584:SF166">
    <property type="entry name" value="RIBOKINASE"/>
    <property type="match status" value="1"/>
</dbReference>
<feature type="binding site" evidence="9">
    <location>
        <position position="223"/>
    </location>
    <ligand>
        <name>K(+)</name>
        <dbReference type="ChEBI" id="CHEBI:29103"/>
    </ligand>
</feature>
<organism evidence="11 12">
    <name type="scientific">Brevundimonas subvibrioides (strain ATCC 15264 / DSM 4735 / LMG 14903 / NBRC 16000 / CB 81)</name>
    <name type="common">Caulobacter subvibrioides</name>
    <dbReference type="NCBI Taxonomy" id="633149"/>
    <lineage>
        <taxon>Bacteria</taxon>
        <taxon>Pseudomonadati</taxon>
        <taxon>Pseudomonadota</taxon>
        <taxon>Alphaproteobacteria</taxon>
        <taxon>Caulobacterales</taxon>
        <taxon>Caulobacteraceae</taxon>
        <taxon>Brevundimonas</taxon>
    </lineage>
</organism>
<keyword evidence="9" id="KW-0963">Cytoplasm</keyword>
<feature type="domain" description="Carbohydrate kinase PfkB" evidence="10">
    <location>
        <begin position="2"/>
        <end position="272"/>
    </location>
</feature>
<dbReference type="InterPro" id="IPR011611">
    <property type="entry name" value="PfkB_dom"/>
</dbReference>
<keyword evidence="12" id="KW-1185">Reference proteome</keyword>
<keyword evidence="4 9" id="KW-0418">Kinase</keyword>
<dbReference type="STRING" id="633149.Bresu_3198"/>
<evidence type="ECO:0000256" key="9">
    <source>
        <dbReference type="HAMAP-Rule" id="MF_01987"/>
    </source>
</evidence>
<dbReference type="HOGENOM" id="CLU_027634_2_0_5"/>
<evidence type="ECO:0000256" key="4">
    <source>
        <dbReference type="ARBA" id="ARBA00022777"/>
    </source>
</evidence>
<dbReference type="BioCyc" id="BSUB633149:G1GM8-3215-MONOMER"/>
<dbReference type="GO" id="GO:0005829">
    <property type="term" value="C:cytosol"/>
    <property type="evidence" value="ECO:0007669"/>
    <property type="project" value="TreeGrafter"/>
</dbReference>
<protein>
    <recommendedName>
        <fullName evidence="9">Ribokinase</fullName>
        <shortName evidence="9">RK</shortName>
        <ecNumber evidence="9">2.7.1.15</ecNumber>
    </recommendedName>
</protein>
<evidence type="ECO:0000256" key="5">
    <source>
        <dbReference type="ARBA" id="ARBA00022840"/>
    </source>
</evidence>
<reference evidence="12" key="1">
    <citation type="journal article" date="2011" name="J. Bacteriol.">
        <title>Genome sequences of eight morphologically diverse alphaproteobacteria.</title>
        <authorList>
            <consortium name="US DOE Joint Genome Institute"/>
            <person name="Brown P.J."/>
            <person name="Kysela D.T."/>
            <person name="Buechlein A."/>
            <person name="Hemmerich C."/>
            <person name="Brun Y.V."/>
        </authorList>
    </citation>
    <scope>NUCLEOTIDE SEQUENCE [LARGE SCALE GENOMIC DNA]</scope>
    <source>
        <strain evidence="12">ATCC 15264 / DSM 4735 / LMG 14903 / NBRC 16000 / CB 81</strain>
    </source>
</reference>
<comment type="catalytic activity">
    <reaction evidence="9">
        <text>D-ribose + ATP = D-ribose 5-phosphate + ADP + H(+)</text>
        <dbReference type="Rhea" id="RHEA:13697"/>
        <dbReference type="ChEBI" id="CHEBI:15378"/>
        <dbReference type="ChEBI" id="CHEBI:30616"/>
        <dbReference type="ChEBI" id="CHEBI:47013"/>
        <dbReference type="ChEBI" id="CHEBI:78346"/>
        <dbReference type="ChEBI" id="CHEBI:456216"/>
        <dbReference type="EC" id="2.7.1.15"/>
    </reaction>
</comment>
<keyword evidence="6 9" id="KW-0460">Magnesium</keyword>
<dbReference type="SUPFAM" id="SSF53613">
    <property type="entry name" value="Ribokinase-like"/>
    <property type="match status" value="1"/>
</dbReference>
<comment type="similarity">
    <text evidence="9">Belongs to the carbohydrate kinase PfkB family. Ribokinase subfamily.</text>
</comment>